<reference evidence="1 2" key="1">
    <citation type="submission" date="2019-02" db="EMBL/GenBank/DDBJ databases">
        <title>Draft genome sequence of Amycolatopsis sp. 8-3EHSu isolated from roots of Suaeda maritima.</title>
        <authorList>
            <person name="Duangmal K."/>
            <person name="Chantavorakit T."/>
        </authorList>
    </citation>
    <scope>NUCLEOTIDE SEQUENCE [LARGE SCALE GENOMIC DNA]</scope>
    <source>
        <strain evidence="1 2">8-3EHSu</strain>
    </source>
</reference>
<name>A0A4V2EM29_9PSEU</name>
<sequence>MTVRQKLSARLTELAEHLPDDLRLVTLAAFAISARQPLYQDRVSWAAMQVDRDSRTVRRRVDEAIDQLAELAAAVPVAAGGWRTAELCVAAALDRDRPEVLERRRIVADQDDLRELELDSPVAGEADVFYGGTLTGAGLVLPRPLSRGESHDVAVRVRLSSLPPYLVCVPGRPCDRFDLRLRFGRGSAPRVWKLHGAFQPAPQWQGDPQPVDRAGEVHLRFRSLTPGLAYGARWE</sequence>
<dbReference type="AlphaFoldDB" id="A0A4V2EM29"/>
<proteinExistence type="predicted"/>
<comment type="caution">
    <text evidence="1">The sequence shown here is derived from an EMBL/GenBank/DDBJ whole genome shotgun (WGS) entry which is preliminary data.</text>
</comment>
<protein>
    <submittedName>
        <fullName evidence="1">Uncharacterized protein</fullName>
    </submittedName>
</protein>
<gene>
    <name evidence="1" type="ORF">EWH70_13110</name>
</gene>
<keyword evidence="2" id="KW-1185">Reference proteome</keyword>
<dbReference type="OrthoDB" id="3666039at2"/>
<organism evidence="1 2">
    <name type="scientific">Amycolatopsis suaedae</name>
    <dbReference type="NCBI Taxonomy" id="2510978"/>
    <lineage>
        <taxon>Bacteria</taxon>
        <taxon>Bacillati</taxon>
        <taxon>Actinomycetota</taxon>
        <taxon>Actinomycetes</taxon>
        <taxon>Pseudonocardiales</taxon>
        <taxon>Pseudonocardiaceae</taxon>
        <taxon>Amycolatopsis</taxon>
    </lineage>
</organism>
<evidence type="ECO:0000313" key="1">
    <source>
        <dbReference type="EMBL" id="RZQ63625.1"/>
    </source>
</evidence>
<dbReference type="EMBL" id="SFCC01000006">
    <property type="protein sequence ID" value="RZQ63625.1"/>
    <property type="molecule type" value="Genomic_DNA"/>
</dbReference>
<evidence type="ECO:0000313" key="2">
    <source>
        <dbReference type="Proteomes" id="UP000292003"/>
    </source>
</evidence>
<dbReference type="Proteomes" id="UP000292003">
    <property type="component" value="Unassembled WGS sequence"/>
</dbReference>
<accession>A0A4V2EM29</accession>